<feature type="binding site" evidence="9">
    <location>
        <position position="192"/>
    </location>
    <ligand>
        <name>[4Fe-4S] cluster</name>
        <dbReference type="ChEBI" id="CHEBI:49883"/>
        <label>1</label>
    </ligand>
</feature>
<feature type="binding site" evidence="9">
    <location>
        <position position="189"/>
    </location>
    <ligand>
        <name>[4Fe-4S] cluster</name>
        <dbReference type="ChEBI" id="CHEBI:49883"/>
        <label>1</label>
    </ligand>
</feature>
<evidence type="ECO:0000256" key="3">
    <source>
        <dbReference type="ARBA" id="ARBA00022694"/>
    </source>
</evidence>
<feature type="binding site" evidence="9">
    <location>
        <position position="195"/>
    </location>
    <ligand>
        <name>[4Fe-4S] cluster</name>
        <dbReference type="ChEBI" id="CHEBI:49883"/>
        <label>1</label>
    </ligand>
</feature>
<dbReference type="Proteomes" id="UP000186308">
    <property type="component" value="Unassembled WGS sequence"/>
</dbReference>
<dbReference type="InterPro" id="IPR017896">
    <property type="entry name" value="4Fe4S_Fe-S-bd"/>
</dbReference>
<dbReference type="GO" id="GO:0005737">
    <property type="term" value="C:cytoplasm"/>
    <property type="evidence" value="ECO:0007669"/>
    <property type="project" value="UniProtKB-SubCell"/>
</dbReference>
<sequence>MAEAQSLKAAITTSAAALGFDAIGFTRATLTAQHRANLDAYLAAGHHGTMAWLAERTAQRADPATLWPEAVSVIALGLSYAPAGDPLATLARPDRGNISVYARNRDYHDIIKGKLKHLAQFITARAAAGIKVFVDTAPVMEKPLAAAAGLGWQGKHTNLVSRTHGSWLLLGEIMTTLDLPADAPHADRCGSCTKCQAACPTDAFPAPYQLDARRCISYLTIEHEGPIPQALRPAIGNRIYGCDDCLAVCPWNKFASLGREAKLTARADLIAPPLAALATLDDAGFRAHFAGGPIKRIGRRRFARNVAIAIGNSADPSLAPSAAHLATDADPTVAEAGKWALHQLQNL</sequence>
<keyword evidence="3 9" id="KW-0819">tRNA processing</keyword>
<dbReference type="GO" id="GO:0008616">
    <property type="term" value="P:tRNA queuosine(34) biosynthetic process"/>
    <property type="evidence" value="ECO:0007669"/>
    <property type="project" value="UniProtKB-UniRule"/>
</dbReference>
<dbReference type="EC" id="1.17.99.6" evidence="9"/>
<dbReference type="NCBIfam" id="TIGR00276">
    <property type="entry name" value="tRNA epoxyqueuosine(34) reductase QueG"/>
    <property type="match status" value="1"/>
</dbReference>
<keyword evidence="2 9" id="KW-0963">Cytoplasm</keyword>
<evidence type="ECO:0000256" key="8">
    <source>
        <dbReference type="ARBA" id="ARBA00023014"/>
    </source>
</evidence>
<keyword evidence="1 9" id="KW-0004">4Fe-4S</keyword>
<dbReference type="InterPro" id="IPR004453">
    <property type="entry name" value="QueG"/>
</dbReference>
<feature type="binding site" evidence="9">
    <location>
        <position position="135"/>
    </location>
    <ligand>
        <name>cob(II)alamin</name>
        <dbReference type="ChEBI" id="CHEBI:16304"/>
    </ligand>
</feature>
<feature type="binding site" evidence="9">
    <location>
        <position position="159"/>
    </location>
    <ligand>
        <name>cob(II)alamin</name>
        <dbReference type="ChEBI" id="CHEBI:16304"/>
    </ligand>
</feature>
<keyword evidence="9" id="KW-0170">Cobalt</keyword>
<evidence type="ECO:0000313" key="12">
    <source>
        <dbReference type="Proteomes" id="UP000186308"/>
    </source>
</evidence>
<dbReference type="InterPro" id="IPR017900">
    <property type="entry name" value="4Fe4S_Fe_S_CS"/>
</dbReference>
<evidence type="ECO:0000256" key="1">
    <source>
        <dbReference type="ARBA" id="ARBA00022485"/>
    </source>
</evidence>
<comment type="similarity">
    <text evidence="9">Belongs to the QueG family.</text>
</comment>
<dbReference type="EMBL" id="FTNE01000003">
    <property type="protein sequence ID" value="SIQ30689.1"/>
    <property type="molecule type" value="Genomic_DNA"/>
</dbReference>
<dbReference type="GO" id="GO:0031419">
    <property type="term" value="F:cobalamin binding"/>
    <property type="evidence" value="ECO:0007669"/>
    <property type="project" value="UniProtKB-KW"/>
</dbReference>
<dbReference type="InterPro" id="IPR013542">
    <property type="entry name" value="QueG_DUF1730"/>
</dbReference>
<evidence type="ECO:0000256" key="9">
    <source>
        <dbReference type="HAMAP-Rule" id="MF_00916"/>
    </source>
</evidence>
<feature type="binding site" evidence="9">
    <location>
        <position position="215"/>
    </location>
    <ligand>
        <name>[4Fe-4S] cluster</name>
        <dbReference type="ChEBI" id="CHEBI:49883"/>
        <label>2</label>
    </ligand>
</feature>
<organism evidence="11 12">
    <name type="scientific">Acidiphilium rubrum</name>
    <dbReference type="NCBI Taxonomy" id="526"/>
    <lineage>
        <taxon>Bacteria</taxon>
        <taxon>Pseudomonadati</taxon>
        <taxon>Pseudomonadota</taxon>
        <taxon>Alphaproteobacteria</taxon>
        <taxon>Acetobacterales</taxon>
        <taxon>Acidocellaceae</taxon>
        <taxon>Acidiphilium</taxon>
    </lineage>
</organism>
<feature type="binding site" evidence="9">
    <location>
        <position position="242"/>
    </location>
    <ligand>
        <name>[4Fe-4S] cluster</name>
        <dbReference type="ChEBI" id="CHEBI:49883"/>
        <label>2</label>
    </ligand>
</feature>
<feature type="binding site" evidence="9">
    <location>
        <position position="60"/>
    </location>
    <ligand>
        <name>cob(II)alamin</name>
        <dbReference type="ChEBI" id="CHEBI:16304"/>
    </ligand>
</feature>
<evidence type="ECO:0000256" key="4">
    <source>
        <dbReference type="ARBA" id="ARBA00022723"/>
    </source>
</evidence>
<comment type="cofactor">
    <cofactor evidence="9">
        <name>[4Fe-4S] cluster</name>
        <dbReference type="ChEBI" id="CHEBI:49883"/>
    </cofactor>
    <text evidence="9">Binds 2 [4Fe-4S] clusters per monomer.</text>
</comment>
<keyword evidence="12" id="KW-1185">Reference proteome</keyword>
<feature type="domain" description="4Fe-4S ferredoxin-type" evidence="10">
    <location>
        <begin position="180"/>
        <end position="209"/>
    </location>
</feature>
<feature type="binding site" evidence="9">
    <location>
        <position position="217"/>
    </location>
    <ligand>
        <name>cob(II)alamin</name>
        <dbReference type="ChEBI" id="CHEBI:16304"/>
    </ligand>
</feature>
<evidence type="ECO:0000259" key="10">
    <source>
        <dbReference type="PROSITE" id="PS51379"/>
    </source>
</evidence>
<feature type="binding site" evidence="9">
    <location>
        <position position="245"/>
    </location>
    <ligand>
        <name>[4Fe-4S] cluster</name>
        <dbReference type="ChEBI" id="CHEBI:49883"/>
        <label>2</label>
    </ligand>
</feature>
<name>A0A8G2CIL9_ACIRU</name>
<reference evidence="11 12" key="1">
    <citation type="submission" date="2017-01" db="EMBL/GenBank/DDBJ databases">
        <authorList>
            <person name="Varghese N."/>
            <person name="Submissions S."/>
        </authorList>
    </citation>
    <scope>NUCLEOTIDE SEQUENCE [LARGE SCALE GENOMIC DNA]</scope>
    <source>
        <strain evidence="11 12">ATCC 35905</strain>
    </source>
</reference>
<evidence type="ECO:0000256" key="6">
    <source>
        <dbReference type="ARBA" id="ARBA00023002"/>
    </source>
</evidence>
<keyword evidence="5 9" id="KW-0671">Queuosine biosynthesis</keyword>
<dbReference type="UniPathway" id="UPA00392"/>
<comment type="pathway">
    <text evidence="9">tRNA modification; tRNA-queuosine biosynthesis.</text>
</comment>
<comment type="function">
    <text evidence="9">Catalyzes the conversion of epoxyqueuosine (oQ) to queuosine (Q), which is a hypermodified base found in the wobble positions of tRNA(Asp), tRNA(Asn), tRNA(His) and tRNA(Tyr).</text>
</comment>
<comment type="subcellular location">
    <subcellularLocation>
        <location evidence="9">Cytoplasm</location>
    </subcellularLocation>
</comment>
<dbReference type="Pfam" id="PF08331">
    <property type="entry name" value="QueG_DUF1730"/>
    <property type="match status" value="1"/>
</dbReference>
<comment type="subunit">
    <text evidence="9">Monomer.</text>
</comment>
<feature type="binding site" evidence="9">
    <location>
        <position position="170"/>
    </location>
    <ligand>
        <name>cob(II)alamin</name>
        <dbReference type="ChEBI" id="CHEBI:16304"/>
    </ligand>
</feature>
<protein>
    <recommendedName>
        <fullName evidence="9">Epoxyqueuosine reductase</fullName>
        <ecNumber evidence="9">1.17.99.6</ecNumber>
    </recommendedName>
    <alternativeName>
        <fullName evidence="9">Queuosine biosynthesis protein QueG</fullName>
    </alternativeName>
</protein>
<keyword evidence="4 9" id="KW-0479">Metal-binding</keyword>
<feature type="binding site" evidence="9">
    <location>
        <begin position="242"/>
        <end position="243"/>
    </location>
    <ligand>
        <name>cob(II)alamin</name>
        <dbReference type="ChEBI" id="CHEBI:16304"/>
    </ligand>
</feature>
<evidence type="ECO:0000313" key="11">
    <source>
        <dbReference type="EMBL" id="SIQ30689.1"/>
    </source>
</evidence>
<dbReference type="HAMAP" id="MF_00916">
    <property type="entry name" value="QueG"/>
    <property type="match status" value="1"/>
</dbReference>
<keyword evidence="6 9" id="KW-0560">Oxidoreductase</keyword>
<keyword evidence="9" id="KW-0846">Cobalamin</keyword>
<dbReference type="SUPFAM" id="SSF46548">
    <property type="entry name" value="alpha-helical ferredoxin"/>
    <property type="match status" value="1"/>
</dbReference>
<dbReference type="GO" id="GO:0052693">
    <property type="term" value="F:epoxyqueuosine reductase activity"/>
    <property type="evidence" value="ECO:0007669"/>
    <property type="project" value="UniProtKB-UniRule"/>
</dbReference>
<evidence type="ECO:0000256" key="2">
    <source>
        <dbReference type="ARBA" id="ARBA00022490"/>
    </source>
</evidence>
<comment type="caution">
    <text evidence="9">Lacks conserved residue(s) required for the propagation of feature annotation.</text>
</comment>
<gene>
    <name evidence="9" type="primary">queG</name>
    <name evidence="11" type="ORF">SAMN05421828_103146</name>
</gene>
<evidence type="ECO:0000256" key="5">
    <source>
        <dbReference type="ARBA" id="ARBA00022785"/>
    </source>
</evidence>
<feature type="binding site" evidence="9">
    <location>
        <position position="249"/>
    </location>
    <ligand>
        <name>[4Fe-4S] cluster</name>
        <dbReference type="ChEBI" id="CHEBI:49883"/>
        <label>1</label>
    </ligand>
</feature>
<dbReference type="PROSITE" id="PS51379">
    <property type="entry name" value="4FE4S_FER_2"/>
    <property type="match status" value="1"/>
</dbReference>
<keyword evidence="7 9" id="KW-0408">Iron</keyword>
<accession>A0A8G2CIL9</accession>
<dbReference type="PANTHER" id="PTHR30002">
    <property type="entry name" value="EPOXYQUEUOSINE REDUCTASE"/>
    <property type="match status" value="1"/>
</dbReference>
<dbReference type="RefSeq" id="WP_029310869.1">
    <property type="nucleotide sequence ID" value="NZ_FTNE01000003.1"/>
</dbReference>
<dbReference type="OrthoDB" id="9784571at2"/>
<dbReference type="PROSITE" id="PS00198">
    <property type="entry name" value="4FE4S_FER_1"/>
    <property type="match status" value="1"/>
</dbReference>
<comment type="caution">
    <text evidence="11">The sequence shown here is derived from an EMBL/GenBank/DDBJ whole genome shotgun (WGS) entry which is preliminary data.</text>
</comment>
<evidence type="ECO:0000256" key="7">
    <source>
        <dbReference type="ARBA" id="ARBA00023004"/>
    </source>
</evidence>
<proteinExistence type="inferred from homology"/>
<dbReference type="AlphaFoldDB" id="A0A8G2CIL9"/>
<dbReference type="GO" id="GO:0046872">
    <property type="term" value="F:metal ion binding"/>
    <property type="evidence" value="ECO:0007669"/>
    <property type="project" value="UniProtKB-KW"/>
</dbReference>
<comment type="catalytic activity">
    <reaction evidence="9">
        <text>epoxyqueuosine(34) in tRNA + AH2 = queuosine(34) in tRNA + A + H2O</text>
        <dbReference type="Rhea" id="RHEA:32159"/>
        <dbReference type="Rhea" id="RHEA-COMP:18571"/>
        <dbReference type="Rhea" id="RHEA-COMP:18582"/>
        <dbReference type="ChEBI" id="CHEBI:13193"/>
        <dbReference type="ChEBI" id="CHEBI:15377"/>
        <dbReference type="ChEBI" id="CHEBI:17499"/>
        <dbReference type="ChEBI" id="CHEBI:194431"/>
        <dbReference type="ChEBI" id="CHEBI:194443"/>
        <dbReference type="EC" id="1.17.99.6"/>
    </reaction>
</comment>
<comment type="cofactor">
    <cofactor evidence="9">
        <name>cob(II)alamin</name>
        <dbReference type="ChEBI" id="CHEBI:16304"/>
    </cofactor>
</comment>
<feature type="active site" description="Proton donor" evidence="9">
    <location>
        <position position="135"/>
    </location>
</feature>
<dbReference type="Gene3D" id="3.30.70.20">
    <property type="match status" value="1"/>
</dbReference>
<feature type="binding site" evidence="9">
    <location>
        <position position="199"/>
    </location>
    <ligand>
        <name>[4Fe-4S] cluster</name>
        <dbReference type="ChEBI" id="CHEBI:49883"/>
        <label>2</label>
    </ligand>
</feature>
<dbReference type="GO" id="GO:0051539">
    <property type="term" value="F:4 iron, 4 sulfur cluster binding"/>
    <property type="evidence" value="ECO:0007669"/>
    <property type="project" value="UniProtKB-KW"/>
</dbReference>
<dbReference type="PANTHER" id="PTHR30002:SF4">
    <property type="entry name" value="EPOXYQUEUOSINE REDUCTASE"/>
    <property type="match status" value="1"/>
</dbReference>
<dbReference type="Pfam" id="PF13484">
    <property type="entry name" value="Fer4_16"/>
    <property type="match status" value="1"/>
</dbReference>
<keyword evidence="8 9" id="KW-0411">Iron-sulfur</keyword>